<keyword evidence="1" id="KW-1133">Transmembrane helix</keyword>
<comment type="caution">
    <text evidence="2">The sequence shown here is derived from an EMBL/GenBank/DDBJ whole genome shotgun (WGS) entry which is preliminary data.</text>
</comment>
<keyword evidence="3" id="KW-1185">Reference proteome</keyword>
<proteinExistence type="predicted"/>
<evidence type="ECO:0000313" key="2">
    <source>
        <dbReference type="EMBL" id="KAL2834062.1"/>
    </source>
</evidence>
<evidence type="ECO:0000313" key="3">
    <source>
        <dbReference type="Proteomes" id="UP001610446"/>
    </source>
</evidence>
<gene>
    <name evidence="2" type="ORF">BJY01DRAFT_85723</name>
</gene>
<dbReference type="Proteomes" id="UP001610446">
    <property type="component" value="Unassembled WGS sequence"/>
</dbReference>
<evidence type="ECO:0000256" key="1">
    <source>
        <dbReference type="SAM" id="Phobius"/>
    </source>
</evidence>
<name>A0ABR4J2L2_9EURO</name>
<feature type="transmembrane region" description="Helical" evidence="1">
    <location>
        <begin position="84"/>
        <end position="107"/>
    </location>
</feature>
<accession>A0ABR4J2L2</accession>
<organism evidence="2 3">
    <name type="scientific">Aspergillus pseudoustus</name>
    <dbReference type="NCBI Taxonomy" id="1810923"/>
    <lineage>
        <taxon>Eukaryota</taxon>
        <taxon>Fungi</taxon>
        <taxon>Dikarya</taxon>
        <taxon>Ascomycota</taxon>
        <taxon>Pezizomycotina</taxon>
        <taxon>Eurotiomycetes</taxon>
        <taxon>Eurotiomycetidae</taxon>
        <taxon>Eurotiales</taxon>
        <taxon>Aspergillaceae</taxon>
        <taxon>Aspergillus</taxon>
        <taxon>Aspergillus subgen. Nidulantes</taxon>
    </lineage>
</organism>
<keyword evidence="1" id="KW-0472">Membrane</keyword>
<sequence>MFLILFPFTYSIRNSNAFCSIQNSRQKDLPNFPQKLKDRVKVKDGVAETTAWALGKTVTVFTLLLQDPRSIILTSAGSPSHLKLLVFFLRCLLCYSLLTFILFAPLFSLSTPSLGIPTPARSTNLGSVQLTRLVRR</sequence>
<protein>
    <submittedName>
        <fullName evidence="2">Uncharacterized protein</fullName>
    </submittedName>
</protein>
<reference evidence="2 3" key="1">
    <citation type="submission" date="2024-07" db="EMBL/GenBank/DDBJ databases">
        <title>Section-level genome sequencing and comparative genomics of Aspergillus sections Usti and Cavernicolus.</title>
        <authorList>
            <consortium name="Lawrence Berkeley National Laboratory"/>
            <person name="Nybo J.L."/>
            <person name="Vesth T.C."/>
            <person name="Theobald S."/>
            <person name="Frisvad J.C."/>
            <person name="Larsen T.O."/>
            <person name="Kjaerboelling I."/>
            <person name="Rothschild-Mancinelli K."/>
            <person name="Lyhne E.K."/>
            <person name="Kogle M.E."/>
            <person name="Barry K."/>
            <person name="Clum A."/>
            <person name="Na H."/>
            <person name="Ledsgaard L."/>
            <person name="Lin J."/>
            <person name="Lipzen A."/>
            <person name="Kuo A."/>
            <person name="Riley R."/>
            <person name="Mondo S."/>
            <person name="Labutti K."/>
            <person name="Haridas S."/>
            <person name="Pangalinan J."/>
            <person name="Salamov A.A."/>
            <person name="Simmons B.A."/>
            <person name="Magnuson J.K."/>
            <person name="Chen J."/>
            <person name="Drula E."/>
            <person name="Henrissat B."/>
            <person name="Wiebenga A."/>
            <person name="Lubbers R.J."/>
            <person name="Gomes A.C."/>
            <person name="Makela M.R."/>
            <person name="Stajich J."/>
            <person name="Grigoriev I.V."/>
            <person name="Mortensen U.H."/>
            <person name="De Vries R.P."/>
            <person name="Baker S.E."/>
            <person name="Andersen M.R."/>
        </authorList>
    </citation>
    <scope>NUCLEOTIDE SEQUENCE [LARGE SCALE GENOMIC DNA]</scope>
    <source>
        <strain evidence="2 3">CBS 123904</strain>
    </source>
</reference>
<keyword evidence="1" id="KW-0812">Transmembrane</keyword>
<dbReference type="EMBL" id="JBFXLU010000229">
    <property type="protein sequence ID" value="KAL2834062.1"/>
    <property type="molecule type" value="Genomic_DNA"/>
</dbReference>